<keyword evidence="3" id="KW-0695">RNA-directed DNA polymerase</keyword>
<dbReference type="CDD" id="cd09279">
    <property type="entry name" value="RNase_HI_like"/>
    <property type="match status" value="1"/>
</dbReference>
<dbReference type="InterPro" id="IPR043128">
    <property type="entry name" value="Rev_trsase/Diguanyl_cyclase"/>
</dbReference>
<dbReference type="InterPro" id="IPR000477">
    <property type="entry name" value="RT_dom"/>
</dbReference>
<dbReference type="Gene3D" id="3.30.420.10">
    <property type="entry name" value="Ribonuclease H-like superfamily/Ribonuclease H"/>
    <property type="match status" value="2"/>
</dbReference>
<dbReference type="Proteomes" id="UP000321947">
    <property type="component" value="Unassembled WGS sequence"/>
</dbReference>
<dbReference type="SUPFAM" id="SSF53098">
    <property type="entry name" value="Ribonuclease H-like"/>
    <property type="match status" value="1"/>
</dbReference>
<dbReference type="InterPro" id="IPR002156">
    <property type="entry name" value="RNaseH_domain"/>
</dbReference>
<evidence type="ECO:0000259" key="1">
    <source>
        <dbReference type="PROSITE" id="PS50879"/>
    </source>
</evidence>
<keyword evidence="3" id="KW-0548">Nucleotidyltransferase</keyword>
<protein>
    <submittedName>
        <fullName evidence="3">Putative RNA-directed DNA polymerase (Reverse transcriptase), Ribonuclease H</fullName>
    </submittedName>
</protein>
<dbReference type="PANTHER" id="PTHR48475">
    <property type="entry name" value="RIBONUCLEASE H"/>
    <property type="match status" value="1"/>
</dbReference>
<dbReference type="Pfam" id="PF17921">
    <property type="entry name" value="Integrase_H2C2"/>
    <property type="match status" value="1"/>
</dbReference>
<accession>A0A5D3DKC6</accession>
<dbReference type="PROSITE" id="PS50994">
    <property type="entry name" value="INTEGRASE"/>
    <property type="match status" value="1"/>
</dbReference>
<dbReference type="InterPro" id="IPR043502">
    <property type="entry name" value="DNA/RNA_pol_sf"/>
</dbReference>
<keyword evidence="3" id="KW-0808">Transferase</keyword>
<dbReference type="GO" id="GO:0003964">
    <property type="term" value="F:RNA-directed DNA polymerase activity"/>
    <property type="evidence" value="ECO:0007669"/>
    <property type="project" value="UniProtKB-KW"/>
</dbReference>
<dbReference type="InterPro" id="IPR001584">
    <property type="entry name" value="Integrase_cat-core"/>
</dbReference>
<organism evidence="3 4">
    <name type="scientific">Cucumis melo var. makuwa</name>
    <name type="common">Oriental melon</name>
    <dbReference type="NCBI Taxonomy" id="1194695"/>
    <lineage>
        <taxon>Eukaryota</taxon>
        <taxon>Viridiplantae</taxon>
        <taxon>Streptophyta</taxon>
        <taxon>Embryophyta</taxon>
        <taxon>Tracheophyta</taxon>
        <taxon>Spermatophyta</taxon>
        <taxon>Magnoliopsida</taxon>
        <taxon>eudicotyledons</taxon>
        <taxon>Gunneridae</taxon>
        <taxon>Pentapetalae</taxon>
        <taxon>rosids</taxon>
        <taxon>fabids</taxon>
        <taxon>Cucurbitales</taxon>
        <taxon>Cucurbitaceae</taxon>
        <taxon>Benincaseae</taxon>
        <taxon>Cucumis</taxon>
    </lineage>
</organism>
<reference evidence="3 4" key="1">
    <citation type="submission" date="2019-08" db="EMBL/GenBank/DDBJ databases">
        <title>Draft genome sequences of two oriental melons (Cucumis melo L. var makuwa).</title>
        <authorList>
            <person name="Kwon S.-Y."/>
        </authorList>
    </citation>
    <scope>NUCLEOTIDE SEQUENCE [LARGE SCALE GENOMIC DNA]</scope>
    <source>
        <strain evidence="4">cv. Chang Bougi</strain>
        <tissue evidence="3">Leaf</tissue>
    </source>
</reference>
<sequence>MVEEEDEVLGPHQGLVEAIKLGSQEESKEDMPGLSTDIVVHRVPLKPECNPVRQNLRKMKPDVLIKINEEVQKQIEAGFLIVSKYPEWVADIVPVPKKDGKRAMVTLFHDMMHKEIEVYVDDMIAKSKADEDHTTTFQKLFDELRKYQLKLNPSKCTFGATSGKLLGFIISEEGIKVDPDKVRAIMEMPSPKTEKEIRAIKGRAVADHLAAQPIADYEPMRIDFPDENIFLIEKNARDHETWTMLFDGASNELGHGIGVVLISPEGKVFPLTTKLCFECTHNIAEYEACIMGLQVACDMSIKKLKVLGDSMSVIHQVKEEWETRDAKLVPYRQYVTKLSQNFEKISFDHVSREDNRMADALATMAVMFDLNLEFELHPIQITKRDVSAYCMNVGNDNKPWYFDIKCREYPYEASENDKRTIRRLAMNFFLSGEVLYKRNHDIVLLQCVDEEEAKQIMTDIHEGICGAHANGHMKPRKILRSGYYWTTMESDFIKYARECKKCRIYMDKIHVVASPLHVLSAPCPFSLCGMNVIGPIDPKASNGHRFILVAFDYFTKWIETASYYNVTRGVVLKFIKKELICRYGLPEGIITDNAKNLNNKMMDELCDQFKINHRNSTLYRPKMNGAVEAANNNIKRIIEKMTITYKDWHEMLPFTLHGYRTSVRTSTGATPFSLVYGMEAVLPLEVEIHSLRVLMEAKLDEAEWIRGRYEHLNFVEEKRLGALYHWQLYQRRLMRAYNKKVHPRSF</sequence>
<proteinExistence type="predicted"/>
<dbReference type="InterPro" id="IPR012337">
    <property type="entry name" value="RNaseH-like_sf"/>
</dbReference>
<dbReference type="Gene3D" id="3.30.70.270">
    <property type="match status" value="1"/>
</dbReference>
<dbReference type="GO" id="GO:0003676">
    <property type="term" value="F:nucleic acid binding"/>
    <property type="evidence" value="ECO:0007669"/>
    <property type="project" value="InterPro"/>
</dbReference>
<evidence type="ECO:0000313" key="3">
    <source>
        <dbReference type="EMBL" id="TYK23952.1"/>
    </source>
</evidence>
<dbReference type="AlphaFoldDB" id="A0A5D3DKC6"/>
<name>A0A5D3DKC6_CUCMM</name>
<dbReference type="PANTHER" id="PTHR48475:SF1">
    <property type="entry name" value="RNASE H TYPE-1 DOMAIN-CONTAINING PROTEIN"/>
    <property type="match status" value="1"/>
</dbReference>
<dbReference type="InterPro" id="IPR036397">
    <property type="entry name" value="RNaseH_sf"/>
</dbReference>
<feature type="domain" description="RNase H type-1" evidence="1">
    <location>
        <begin position="238"/>
        <end position="367"/>
    </location>
</feature>
<dbReference type="GO" id="GO:0015074">
    <property type="term" value="P:DNA integration"/>
    <property type="evidence" value="ECO:0007669"/>
    <property type="project" value="InterPro"/>
</dbReference>
<dbReference type="Pfam" id="PF00078">
    <property type="entry name" value="RVT_1"/>
    <property type="match status" value="1"/>
</dbReference>
<dbReference type="Gene3D" id="1.10.340.70">
    <property type="match status" value="1"/>
</dbReference>
<dbReference type="EMBL" id="SSTD01004111">
    <property type="protein sequence ID" value="TYK23952.1"/>
    <property type="molecule type" value="Genomic_DNA"/>
</dbReference>
<comment type="caution">
    <text evidence="3">The sequence shown here is derived from an EMBL/GenBank/DDBJ whole genome shotgun (WGS) entry which is preliminary data.</text>
</comment>
<dbReference type="PROSITE" id="PS50879">
    <property type="entry name" value="RNASE_H_1"/>
    <property type="match status" value="1"/>
</dbReference>
<evidence type="ECO:0000259" key="2">
    <source>
        <dbReference type="PROSITE" id="PS50994"/>
    </source>
</evidence>
<dbReference type="Pfam" id="PF13456">
    <property type="entry name" value="RVT_3"/>
    <property type="match status" value="1"/>
</dbReference>
<evidence type="ECO:0000313" key="4">
    <source>
        <dbReference type="Proteomes" id="UP000321947"/>
    </source>
</evidence>
<dbReference type="SUPFAM" id="SSF56672">
    <property type="entry name" value="DNA/RNA polymerases"/>
    <property type="match status" value="1"/>
</dbReference>
<dbReference type="GO" id="GO:0004523">
    <property type="term" value="F:RNA-DNA hybrid ribonuclease activity"/>
    <property type="evidence" value="ECO:0007669"/>
    <property type="project" value="InterPro"/>
</dbReference>
<feature type="domain" description="Integrase catalytic" evidence="2">
    <location>
        <begin position="518"/>
        <end position="679"/>
    </location>
</feature>
<gene>
    <name evidence="3" type="ORF">E5676_scaffold250G00080</name>
</gene>
<dbReference type="InterPro" id="IPR041588">
    <property type="entry name" value="Integrase_H2C2"/>
</dbReference>